<sequence length="148" mass="15927">MTDPTARDLIDRLGMQPHPEGGWYAETWRAPAADGERATSTAIHFLLEEGQRSHWHTVDAAEIWCHHAGAPVRLRLSPDGEAVTDHVLGGDVMAGQEPQVVVPEGHWQAAEATEGWSLVTCVVAPGFTFDGFVLAAPGWEPGSARAGR</sequence>
<dbReference type="SUPFAM" id="SSF51182">
    <property type="entry name" value="RmlC-like cupins"/>
    <property type="match status" value="1"/>
</dbReference>
<dbReference type="Pfam" id="PF06172">
    <property type="entry name" value="Cupin_5"/>
    <property type="match status" value="1"/>
</dbReference>
<feature type="domain" description="DUF985" evidence="1">
    <location>
        <begin position="8"/>
        <end position="134"/>
    </location>
</feature>
<dbReference type="InterPro" id="IPR009327">
    <property type="entry name" value="Cupin_DUF985"/>
</dbReference>
<dbReference type="RefSeq" id="WP_114589967.1">
    <property type="nucleotide sequence ID" value="NZ_CP031165.1"/>
</dbReference>
<dbReference type="InterPro" id="IPR039935">
    <property type="entry name" value="YML079W-like"/>
</dbReference>
<dbReference type="EMBL" id="CP031165">
    <property type="protein sequence ID" value="AXV05113.1"/>
    <property type="molecule type" value="Genomic_DNA"/>
</dbReference>
<dbReference type="Proteomes" id="UP000264006">
    <property type="component" value="Chromosome"/>
</dbReference>
<dbReference type="PANTHER" id="PTHR33387:SF3">
    <property type="entry name" value="DUF985 DOMAIN-CONTAINING PROTEIN"/>
    <property type="match status" value="1"/>
</dbReference>
<dbReference type="CDD" id="cd06121">
    <property type="entry name" value="cupin_YML079wp"/>
    <property type="match status" value="1"/>
</dbReference>
<protein>
    <recommendedName>
        <fullName evidence="1">DUF985 domain-containing protein</fullName>
    </recommendedName>
</protein>
<gene>
    <name evidence="2" type="ORF">DVS28_a0406</name>
</gene>
<evidence type="ECO:0000313" key="3">
    <source>
        <dbReference type="Proteomes" id="UP000264006"/>
    </source>
</evidence>
<dbReference type="AlphaFoldDB" id="A0A346XSB6"/>
<evidence type="ECO:0000259" key="1">
    <source>
        <dbReference type="Pfam" id="PF06172"/>
    </source>
</evidence>
<dbReference type="PANTHER" id="PTHR33387">
    <property type="entry name" value="RMLC-LIKE JELLY ROLL FOLD PROTEIN"/>
    <property type="match status" value="1"/>
</dbReference>
<keyword evidence="3" id="KW-1185">Reference proteome</keyword>
<evidence type="ECO:0000313" key="2">
    <source>
        <dbReference type="EMBL" id="AXV05113.1"/>
    </source>
</evidence>
<dbReference type="KEGG" id="euz:DVS28_a0406"/>
<dbReference type="OrthoDB" id="9798288at2"/>
<reference evidence="2 3" key="1">
    <citation type="submission" date="2018-09" db="EMBL/GenBank/DDBJ databases">
        <title>Complete genome sequence of Euzebya sp. DY32-46 isolated from seawater of Pacific Ocean.</title>
        <authorList>
            <person name="Xu L."/>
            <person name="Wu Y.-H."/>
            <person name="Xu X.-W."/>
        </authorList>
    </citation>
    <scope>NUCLEOTIDE SEQUENCE [LARGE SCALE GENOMIC DNA]</scope>
    <source>
        <strain evidence="2 3">DY32-46</strain>
    </source>
</reference>
<name>A0A346XSB6_9ACTN</name>
<dbReference type="Gene3D" id="2.60.120.10">
    <property type="entry name" value="Jelly Rolls"/>
    <property type="match status" value="1"/>
</dbReference>
<dbReference type="InterPro" id="IPR011051">
    <property type="entry name" value="RmlC_Cupin_sf"/>
</dbReference>
<proteinExistence type="predicted"/>
<organism evidence="2 3">
    <name type="scientific">Euzebya pacifica</name>
    <dbReference type="NCBI Taxonomy" id="1608957"/>
    <lineage>
        <taxon>Bacteria</taxon>
        <taxon>Bacillati</taxon>
        <taxon>Actinomycetota</taxon>
        <taxon>Nitriliruptoria</taxon>
        <taxon>Euzebyales</taxon>
    </lineage>
</organism>
<dbReference type="InterPro" id="IPR014710">
    <property type="entry name" value="RmlC-like_jellyroll"/>
</dbReference>
<accession>A0A346XSB6</accession>